<sequence>MQKPVGEGSTACGDPWGGVYGVQKPVGEGLRHAGALSGSVSACVFVAGSLLLGAGCSSDSAAPAADAGATGDAATRLAVPSSYTDELCHFGYYEPLGNPTVVSRFDPVRFARVTEGILAYSGGGGLCNPTTDRAGCLGKAEALDEQLRRSTLREYLAASDATNFVAGSTGAEYLEILKPLTSLHEAALVLRPTYKVACAPFAGAEADNRSAGGPTATGFELIAFSGCDGGGPIRANRIAVTTEGKVTVLESAPAADCGDAW</sequence>
<organism evidence="1 2">
    <name type="scientific">Daphnia magna</name>
    <dbReference type="NCBI Taxonomy" id="35525"/>
    <lineage>
        <taxon>Eukaryota</taxon>
        <taxon>Metazoa</taxon>
        <taxon>Ecdysozoa</taxon>
        <taxon>Arthropoda</taxon>
        <taxon>Crustacea</taxon>
        <taxon>Branchiopoda</taxon>
        <taxon>Diplostraca</taxon>
        <taxon>Cladocera</taxon>
        <taxon>Anomopoda</taxon>
        <taxon>Daphniidae</taxon>
        <taxon>Daphnia</taxon>
    </lineage>
</organism>
<comment type="caution">
    <text evidence="1">The sequence shown here is derived from an EMBL/GenBank/DDBJ whole genome shotgun (WGS) entry which is preliminary data.</text>
</comment>
<dbReference type="EMBL" id="JAOYFB010000041">
    <property type="protein sequence ID" value="KAK4045114.1"/>
    <property type="molecule type" value="Genomic_DNA"/>
</dbReference>
<keyword evidence="2" id="KW-1185">Reference proteome</keyword>
<reference evidence="1 2" key="1">
    <citation type="journal article" date="2023" name="Nucleic Acids Res.">
        <title>The hologenome of Daphnia magna reveals possible DNA methylation and microbiome-mediated evolution of the host genome.</title>
        <authorList>
            <person name="Chaturvedi A."/>
            <person name="Li X."/>
            <person name="Dhandapani V."/>
            <person name="Marshall H."/>
            <person name="Kissane S."/>
            <person name="Cuenca-Cambronero M."/>
            <person name="Asole G."/>
            <person name="Calvet F."/>
            <person name="Ruiz-Romero M."/>
            <person name="Marangio P."/>
            <person name="Guigo R."/>
            <person name="Rago D."/>
            <person name="Mirbahai L."/>
            <person name="Eastwood N."/>
            <person name="Colbourne J.K."/>
            <person name="Zhou J."/>
            <person name="Mallon E."/>
            <person name="Orsini L."/>
        </authorList>
    </citation>
    <scope>NUCLEOTIDE SEQUENCE [LARGE SCALE GENOMIC DNA]</scope>
    <source>
        <strain evidence="1">LRV0_1</strain>
    </source>
</reference>
<accession>A0ABR0B949</accession>
<evidence type="ECO:0000313" key="2">
    <source>
        <dbReference type="Proteomes" id="UP001234178"/>
    </source>
</evidence>
<protein>
    <submittedName>
        <fullName evidence="1">Uncharacterized protein</fullName>
    </submittedName>
</protein>
<dbReference type="Proteomes" id="UP001234178">
    <property type="component" value="Unassembled WGS sequence"/>
</dbReference>
<evidence type="ECO:0000313" key="1">
    <source>
        <dbReference type="EMBL" id="KAK4045114.1"/>
    </source>
</evidence>
<proteinExistence type="predicted"/>
<gene>
    <name evidence="1" type="ORF">OUZ56_032522</name>
</gene>
<name>A0ABR0B949_9CRUS</name>